<gene>
    <name evidence="1" type="ORF">EVAR_95775_1</name>
</gene>
<dbReference type="Proteomes" id="UP000299102">
    <property type="component" value="Unassembled WGS sequence"/>
</dbReference>
<protein>
    <submittedName>
        <fullName evidence="1">Uncharacterized protein</fullName>
    </submittedName>
</protein>
<sequence length="118" mass="13327">MADYLRLEIVQHSYFRNAPVAGVALSERAGVPAAGGRRFKIRHKSRVSARVTSVENETSRPRYVKDADRRRRLQPTATLQKSGAPLNKAVSQHIQREWPNTKPRTLTHLVDTATNNDL</sequence>
<dbReference type="AlphaFoldDB" id="A0A4C1UKY8"/>
<evidence type="ECO:0000313" key="2">
    <source>
        <dbReference type="Proteomes" id="UP000299102"/>
    </source>
</evidence>
<reference evidence="1 2" key="1">
    <citation type="journal article" date="2019" name="Commun. Biol.">
        <title>The bagworm genome reveals a unique fibroin gene that provides high tensile strength.</title>
        <authorList>
            <person name="Kono N."/>
            <person name="Nakamura H."/>
            <person name="Ohtoshi R."/>
            <person name="Tomita M."/>
            <person name="Numata K."/>
            <person name="Arakawa K."/>
        </authorList>
    </citation>
    <scope>NUCLEOTIDE SEQUENCE [LARGE SCALE GENOMIC DNA]</scope>
</reference>
<accession>A0A4C1UKY8</accession>
<evidence type="ECO:0000313" key="1">
    <source>
        <dbReference type="EMBL" id="GBP26989.1"/>
    </source>
</evidence>
<name>A0A4C1UKY8_EUMVA</name>
<proteinExistence type="predicted"/>
<comment type="caution">
    <text evidence="1">The sequence shown here is derived from an EMBL/GenBank/DDBJ whole genome shotgun (WGS) entry which is preliminary data.</text>
</comment>
<organism evidence="1 2">
    <name type="scientific">Eumeta variegata</name>
    <name type="common">Bagworm moth</name>
    <name type="synonym">Eumeta japonica</name>
    <dbReference type="NCBI Taxonomy" id="151549"/>
    <lineage>
        <taxon>Eukaryota</taxon>
        <taxon>Metazoa</taxon>
        <taxon>Ecdysozoa</taxon>
        <taxon>Arthropoda</taxon>
        <taxon>Hexapoda</taxon>
        <taxon>Insecta</taxon>
        <taxon>Pterygota</taxon>
        <taxon>Neoptera</taxon>
        <taxon>Endopterygota</taxon>
        <taxon>Lepidoptera</taxon>
        <taxon>Glossata</taxon>
        <taxon>Ditrysia</taxon>
        <taxon>Tineoidea</taxon>
        <taxon>Psychidae</taxon>
        <taxon>Oiketicinae</taxon>
        <taxon>Eumeta</taxon>
    </lineage>
</organism>
<dbReference type="EMBL" id="BGZK01000187">
    <property type="protein sequence ID" value="GBP26989.1"/>
    <property type="molecule type" value="Genomic_DNA"/>
</dbReference>
<keyword evidence="2" id="KW-1185">Reference proteome</keyword>